<dbReference type="Gene3D" id="3.30.1330.70">
    <property type="entry name" value="Holliday junction resolvase RusA"/>
    <property type="match status" value="2"/>
</dbReference>
<dbReference type="SUPFAM" id="SSF103084">
    <property type="entry name" value="Holliday junction resolvase RusA"/>
    <property type="match status" value="2"/>
</dbReference>
<accession>A0A9X5AM71</accession>
<dbReference type="AlphaFoldDB" id="A0A9X5AM71"/>
<evidence type="ECO:0000313" key="1">
    <source>
        <dbReference type="EMBL" id="MTE03653.1"/>
    </source>
</evidence>
<dbReference type="GO" id="GO:0006310">
    <property type="term" value="P:DNA recombination"/>
    <property type="evidence" value="ECO:0007669"/>
    <property type="project" value="InterPro"/>
</dbReference>
<comment type="caution">
    <text evidence="1">The sequence shown here is derived from an EMBL/GenBank/DDBJ whole genome shotgun (WGS) entry which is preliminary data.</text>
</comment>
<dbReference type="GO" id="GO:0006281">
    <property type="term" value="P:DNA repair"/>
    <property type="evidence" value="ECO:0007669"/>
    <property type="project" value="InterPro"/>
</dbReference>
<name>A0A9X5AM71_LACJH</name>
<dbReference type="EMBL" id="WKKC01000021">
    <property type="protein sequence ID" value="MTE03653.1"/>
    <property type="molecule type" value="Genomic_DNA"/>
</dbReference>
<organism evidence="1 2">
    <name type="scientific">Lactobacillus johnsonii</name>
    <dbReference type="NCBI Taxonomy" id="33959"/>
    <lineage>
        <taxon>Bacteria</taxon>
        <taxon>Bacillati</taxon>
        <taxon>Bacillota</taxon>
        <taxon>Bacilli</taxon>
        <taxon>Lactobacillales</taxon>
        <taxon>Lactobacillaceae</taxon>
        <taxon>Lactobacillus</taxon>
    </lineage>
</organism>
<dbReference type="Pfam" id="PF05866">
    <property type="entry name" value="RusA"/>
    <property type="match status" value="2"/>
</dbReference>
<dbReference type="RefSeq" id="WP_155692822.1">
    <property type="nucleotide sequence ID" value="NZ_WKKC01000021.1"/>
</dbReference>
<evidence type="ECO:0000313" key="2">
    <source>
        <dbReference type="Proteomes" id="UP000488295"/>
    </source>
</evidence>
<reference evidence="1 2" key="1">
    <citation type="submission" date="2019-11" db="EMBL/GenBank/DDBJ databases">
        <title>Gastrointestinal microbiota of Peromyscus leucopus.</title>
        <authorList>
            <person name="Milovic A."/>
            <person name="Bassam K."/>
            <person name="Barbour A.G."/>
        </authorList>
    </citation>
    <scope>NUCLEOTIDE SEQUENCE [LARGE SCALE GENOMIC DNA]</scope>
    <source>
        <strain evidence="1 2">LL8</strain>
    </source>
</reference>
<gene>
    <name evidence="1" type="ORF">GJU95_07715</name>
</gene>
<dbReference type="GO" id="GO:0000287">
    <property type="term" value="F:magnesium ion binding"/>
    <property type="evidence" value="ECO:0007669"/>
    <property type="project" value="InterPro"/>
</dbReference>
<dbReference type="InterPro" id="IPR036614">
    <property type="entry name" value="RusA-like_sf"/>
</dbReference>
<dbReference type="InterPro" id="IPR008822">
    <property type="entry name" value="Endonuclease_RusA-like"/>
</dbReference>
<proteinExistence type="predicted"/>
<dbReference type="Proteomes" id="UP000488295">
    <property type="component" value="Unassembled WGS sequence"/>
</dbReference>
<sequence length="334" mass="37819">MNSWSLVIPFNPQSAPRPSFTIRNVTKTIKGRKVKKRTIIPYNETKYSNYLNAIYAYINKLGMYDDNFTHIINAKYGVIADIVFYISPGDHVKKVNKITYTNAPDIDNLIKASLDGIFNNLTVRDSRVVGLRALKLNELDNPRTEITLSGLFDVDEDSSDYSQCDNALTIIDDKLAQSQIVWTATFPFNPMATPRPVGRVDIDKKNGKKKAKINSFNPTKYTNYLNSIKKFLMDNYLYNSKLKRVVSAKNGIIANMNFYCEVPKSQKNILKITKSTRPDIDNLMKAAIDGIFNNLKEDDSRIVGVQAFKFNVFAEQAHTDISLIGLDDVEDEAT</sequence>
<protein>
    <submittedName>
        <fullName evidence="1">RusA family crossover junction endodeoxyribonuclease</fullName>
    </submittedName>
</protein>